<dbReference type="InterPro" id="IPR041662">
    <property type="entry name" value="SusD-like_2"/>
</dbReference>
<evidence type="ECO:0000313" key="1">
    <source>
        <dbReference type="EMBL" id="SFJ47833.1"/>
    </source>
</evidence>
<evidence type="ECO:0000313" key="2">
    <source>
        <dbReference type="Proteomes" id="UP000199559"/>
    </source>
</evidence>
<name>A0A1I3RMM1_9FLAO</name>
<proteinExistence type="predicted"/>
<dbReference type="Pfam" id="PF12771">
    <property type="entry name" value="SusD-like_2"/>
    <property type="match status" value="1"/>
</dbReference>
<dbReference type="AlphaFoldDB" id="A0A1I3RMM1"/>
<dbReference type="RefSeq" id="WP_090841296.1">
    <property type="nucleotide sequence ID" value="NZ_CANLBQ010000001.1"/>
</dbReference>
<protein>
    <submittedName>
        <fullName evidence="1">Starch-binding associating with outer membrane</fullName>
    </submittedName>
</protein>
<dbReference type="Proteomes" id="UP000199559">
    <property type="component" value="Unassembled WGS sequence"/>
</dbReference>
<gene>
    <name evidence="1" type="ORF">SAMN05443431_10869</name>
</gene>
<reference evidence="2" key="1">
    <citation type="submission" date="2016-10" db="EMBL/GenBank/DDBJ databases">
        <authorList>
            <person name="Varghese N."/>
            <person name="Submissions S."/>
        </authorList>
    </citation>
    <scope>NUCLEOTIDE SEQUENCE [LARGE SCALE GENOMIC DNA]</scope>
    <source>
        <strain evidence="2">DSM 28881</strain>
    </source>
</reference>
<keyword evidence="2" id="KW-1185">Reference proteome</keyword>
<dbReference type="PROSITE" id="PS51257">
    <property type="entry name" value="PROKAR_LIPOPROTEIN"/>
    <property type="match status" value="1"/>
</dbReference>
<organism evidence="1 2">
    <name type="scientific">Olleya namhaensis</name>
    <dbReference type="NCBI Taxonomy" id="1144750"/>
    <lineage>
        <taxon>Bacteria</taxon>
        <taxon>Pseudomonadati</taxon>
        <taxon>Bacteroidota</taxon>
        <taxon>Flavobacteriia</taxon>
        <taxon>Flavobacteriales</taxon>
        <taxon>Flavobacteriaceae</taxon>
    </lineage>
</organism>
<dbReference type="SUPFAM" id="SSF48452">
    <property type="entry name" value="TPR-like"/>
    <property type="match status" value="1"/>
</dbReference>
<dbReference type="STRING" id="1144750.SAMN05443431_10869"/>
<dbReference type="EMBL" id="FORM01000008">
    <property type="protein sequence ID" value="SFJ47833.1"/>
    <property type="molecule type" value="Genomic_DNA"/>
</dbReference>
<accession>A0A1I3RMM1</accession>
<dbReference type="Gene3D" id="1.25.40.390">
    <property type="match status" value="1"/>
</dbReference>
<sequence length="469" mass="52180">MKKTFITILSVVTLFACQSDEQYEDLNRDPKNPTQVDADFLYNSATKSLFNQMTSTNVNNNVFRLLGQYWTETTYTDESNYDLVGRNIPESHWSEMYRDVLLDLQTARAQSTSPASIAQIDVLAIYTWQQMVDTFGDIPYTDALGLSTLPKYDDAETIYLDLLDRLNAAIPNLVGTGFTSADKIYGGDMVAWNKFANSLKLKLGIRLSDFNTALSQSTVESAYAAGVFTSNADNALLTYESATPNTNPLWVDLVQSGRTDFVPANTLVDVMNTLEDPRRMTYFDENMGAGTYIGGIYGDNNTFGNYTHIVGYDDGTSLHDPTLPGVLLDFSEVSFYLAEAGHRAWNVGGTADQHYTNGITASFDYWGAADLATYLADPAVAYATAAGDWRQKIGTQFWLAMYNRGFEGWTVWRKYDNPTFNLPVVTSNPVPTRYTYPVNEQNLNETNWSAASAAIGGDSQTTKIFWDVN</sequence>
<dbReference type="InterPro" id="IPR011990">
    <property type="entry name" value="TPR-like_helical_dom_sf"/>
</dbReference>